<dbReference type="AlphaFoldDB" id="G0MBX5"/>
<protein>
    <submittedName>
        <fullName evidence="2">Uncharacterized protein</fullName>
    </submittedName>
</protein>
<organism evidence="3">
    <name type="scientific">Caenorhabditis brenneri</name>
    <name type="common">Nematode worm</name>
    <dbReference type="NCBI Taxonomy" id="135651"/>
    <lineage>
        <taxon>Eukaryota</taxon>
        <taxon>Metazoa</taxon>
        <taxon>Ecdysozoa</taxon>
        <taxon>Nematoda</taxon>
        <taxon>Chromadorea</taxon>
        <taxon>Rhabditida</taxon>
        <taxon>Rhabditina</taxon>
        <taxon>Rhabditomorpha</taxon>
        <taxon>Rhabditoidea</taxon>
        <taxon>Rhabditidae</taxon>
        <taxon>Peloderinae</taxon>
        <taxon>Caenorhabditis</taxon>
    </lineage>
</organism>
<feature type="compositionally biased region" description="Acidic residues" evidence="1">
    <location>
        <begin position="125"/>
        <end position="136"/>
    </location>
</feature>
<sequence length="136" mass="16102">MAQMNQEEIIQQFDPEMRAKIRREAELRDEFWRVMKAHRARVYPTFEERRDAVLAINVIFTEVNDLAADLMENGYIPPPHPDQPPAAETENDLEALRRVTEVLREMNERRQRNEQQQQPPQNEDTSSEEENGNNQN</sequence>
<feature type="compositionally biased region" description="Basic and acidic residues" evidence="1">
    <location>
        <begin position="102"/>
        <end position="113"/>
    </location>
</feature>
<name>G0MBX5_CAEBE</name>
<evidence type="ECO:0000313" key="2">
    <source>
        <dbReference type="EMBL" id="EGT45753.1"/>
    </source>
</evidence>
<dbReference type="InParanoid" id="G0MBX5"/>
<evidence type="ECO:0000256" key="1">
    <source>
        <dbReference type="SAM" id="MobiDB-lite"/>
    </source>
</evidence>
<reference evidence="3" key="1">
    <citation type="submission" date="2011-07" db="EMBL/GenBank/DDBJ databases">
        <authorList>
            <consortium name="Caenorhabditis brenneri Sequencing and Analysis Consortium"/>
            <person name="Wilson R.K."/>
        </authorList>
    </citation>
    <scope>NUCLEOTIDE SEQUENCE [LARGE SCALE GENOMIC DNA]</scope>
    <source>
        <strain evidence="3">PB2801</strain>
    </source>
</reference>
<gene>
    <name evidence="2" type="ORF">CAEBREN_18094</name>
</gene>
<proteinExistence type="predicted"/>
<feature type="region of interest" description="Disordered" evidence="1">
    <location>
        <begin position="102"/>
        <end position="136"/>
    </location>
</feature>
<accession>G0MBX5</accession>
<keyword evidence="3" id="KW-1185">Reference proteome</keyword>
<dbReference type="Proteomes" id="UP000008068">
    <property type="component" value="Unassembled WGS sequence"/>
</dbReference>
<evidence type="ECO:0000313" key="3">
    <source>
        <dbReference type="Proteomes" id="UP000008068"/>
    </source>
</evidence>
<feature type="compositionally biased region" description="Low complexity" evidence="1">
    <location>
        <begin position="114"/>
        <end position="123"/>
    </location>
</feature>
<dbReference type="HOGENOM" id="CLU_1877253_0_0_1"/>
<dbReference type="EMBL" id="GL379789">
    <property type="protein sequence ID" value="EGT45753.1"/>
    <property type="molecule type" value="Genomic_DNA"/>
</dbReference>